<dbReference type="GeneID" id="66052528"/>
<gene>
    <name evidence="2" type="ORF">CHLRE_02g141066v5</name>
</gene>
<evidence type="ECO:0000256" key="1">
    <source>
        <dbReference type="SAM" id="MobiDB-lite"/>
    </source>
</evidence>
<proteinExistence type="predicted"/>
<feature type="region of interest" description="Disordered" evidence="1">
    <location>
        <begin position="315"/>
        <end position="336"/>
    </location>
</feature>
<feature type="region of interest" description="Disordered" evidence="1">
    <location>
        <begin position="367"/>
        <end position="389"/>
    </location>
</feature>
<feature type="compositionally biased region" description="Gly residues" evidence="1">
    <location>
        <begin position="321"/>
        <end position="332"/>
    </location>
</feature>
<accession>A0A2K3E480</accession>
<evidence type="ECO:0000313" key="2">
    <source>
        <dbReference type="EMBL" id="PNW87581.1"/>
    </source>
</evidence>
<evidence type="ECO:0000313" key="3">
    <source>
        <dbReference type="Proteomes" id="UP000006906"/>
    </source>
</evidence>
<dbReference type="EMBL" id="CM008963">
    <property type="protein sequence ID" value="PNW87581.1"/>
    <property type="molecule type" value="Genomic_DNA"/>
</dbReference>
<dbReference type="Proteomes" id="UP000006906">
    <property type="component" value="Chromosome 2"/>
</dbReference>
<dbReference type="InParanoid" id="A0A2K3E480"/>
<dbReference type="KEGG" id="cre:CHLRE_02g141066v5"/>
<feature type="compositionally biased region" description="Low complexity" evidence="1">
    <location>
        <begin position="33"/>
        <end position="174"/>
    </location>
</feature>
<name>A0A2K3E480_CHLRE</name>
<reference evidence="2 3" key="1">
    <citation type="journal article" date="2007" name="Science">
        <title>The Chlamydomonas genome reveals the evolution of key animal and plant functions.</title>
        <authorList>
            <person name="Merchant S.S."/>
            <person name="Prochnik S.E."/>
            <person name="Vallon O."/>
            <person name="Harris E.H."/>
            <person name="Karpowicz S.J."/>
            <person name="Witman G.B."/>
            <person name="Terry A."/>
            <person name="Salamov A."/>
            <person name="Fritz-Laylin L.K."/>
            <person name="Marechal-Drouard L."/>
            <person name="Marshall W.F."/>
            <person name="Qu L.H."/>
            <person name="Nelson D.R."/>
            <person name="Sanderfoot A.A."/>
            <person name="Spalding M.H."/>
            <person name="Kapitonov V.V."/>
            <person name="Ren Q."/>
            <person name="Ferris P."/>
            <person name="Lindquist E."/>
            <person name="Shapiro H."/>
            <person name="Lucas S.M."/>
            <person name="Grimwood J."/>
            <person name="Schmutz J."/>
            <person name="Cardol P."/>
            <person name="Cerutti H."/>
            <person name="Chanfreau G."/>
            <person name="Chen C.L."/>
            <person name="Cognat V."/>
            <person name="Croft M.T."/>
            <person name="Dent R."/>
            <person name="Dutcher S."/>
            <person name="Fernandez E."/>
            <person name="Fukuzawa H."/>
            <person name="Gonzalez-Ballester D."/>
            <person name="Gonzalez-Halphen D."/>
            <person name="Hallmann A."/>
            <person name="Hanikenne M."/>
            <person name="Hippler M."/>
            <person name="Inwood W."/>
            <person name="Jabbari K."/>
            <person name="Kalanon M."/>
            <person name="Kuras R."/>
            <person name="Lefebvre P.A."/>
            <person name="Lemaire S.D."/>
            <person name="Lobanov A.V."/>
            <person name="Lohr M."/>
            <person name="Manuell A."/>
            <person name="Meier I."/>
            <person name="Mets L."/>
            <person name="Mittag M."/>
            <person name="Mittelmeier T."/>
            <person name="Moroney J.V."/>
            <person name="Moseley J."/>
            <person name="Napoli C."/>
            <person name="Nedelcu A.M."/>
            <person name="Niyogi K."/>
            <person name="Novoselov S.V."/>
            <person name="Paulsen I.T."/>
            <person name="Pazour G."/>
            <person name="Purton S."/>
            <person name="Ral J.P."/>
            <person name="Riano-Pachon D.M."/>
            <person name="Riekhof W."/>
            <person name="Rymarquis L."/>
            <person name="Schroda M."/>
            <person name="Stern D."/>
            <person name="Umen J."/>
            <person name="Willows R."/>
            <person name="Wilson N."/>
            <person name="Zimmer S.L."/>
            <person name="Allmer J."/>
            <person name="Balk J."/>
            <person name="Bisova K."/>
            <person name="Chen C.J."/>
            <person name="Elias M."/>
            <person name="Gendler K."/>
            <person name="Hauser C."/>
            <person name="Lamb M.R."/>
            <person name="Ledford H."/>
            <person name="Long J.C."/>
            <person name="Minagawa J."/>
            <person name="Page M.D."/>
            <person name="Pan J."/>
            <person name="Pootakham W."/>
            <person name="Roje S."/>
            <person name="Rose A."/>
            <person name="Stahlberg E."/>
            <person name="Terauchi A.M."/>
            <person name="Yang P."/>
            <person name="Ball S."/>
            <person name="Bowler C."/>
            <person name="Dieckmann C.L."/>
            <person name="Gladyshev V.N."/>
            <person name="Green P."/>
            <person name="Jorgensen R."/>
            <person name="Mayfield S."/>
            <person name="Mueller-Roeber B."/>
            <person name="Rajamani S."/>
            <person name="Sayre R.T."/>
            <person name="Brokstein P."/>
            <person name="Dubchak I."/>
            <person name="Goodstein D."/>
            <person name="Hornick L."/>
            <person name="Huang Y.W."/>
            <person name="Jhaveri J."/>
            <person name="Luo Y."/>
            <person name="Martinez D."/>
            <person name="Ngau W.C."/>
            <person name="Otillar B."/>
            <person name="Poliakov A."/>
            <person name="Porter A."/>
            <person name="Szajkowski L."/>
            <person name="Werner G."/>
            <person name="Zhou K."/>
            <person name="Grigoriev I.V."/>
            <person name="Rokhsar D.S."/>
            <person name="Grossman A.R."/>
        </authorList>
    </citation>
    <scope>NUCLEOTIDE SEQUENCE [LARGE SCALE GENOMIC DNA]</scope>
    <source>
        <strain evidence="3">CC-503</strain>
    </source>
</reference>
<protein>
    <submittedName>
        <fullName evidence="2">Uncharacterized protein</fullName>
    </submittedName>
</protein>
<feature type="region of interest" description="Disordered" evidence="1">
    <location>
        <begin position="1"/>
        <end position="191"/>
    </location>
</feature>
<dbReference type="RefSeq" id="XP_042927839.1">
    <property type="nucleotide sequence ID" value="XM_043060062.1"/>
</dbReference>
<feature type="region of interest" description="Disordered" evidence="1">
    <location>
        <begin position="627"/>
        <end position="650"/>
    </location>
</feature>
<keyword evidence="3" id="KW-1185">Reference proteome</keyword>
<dbReference type="Gramene" id="PNW87581">
    <property type="protein sequence ID" value="PNW87581"/>
    <property type="gene ID" value="CHLRE_02g141066v5"/>
</dbReference>
<sequence>MLPASFRVSPTAPPTSAAAGQGFERPQSPTAPPTSAAAGQGFERPQSPTAPPTSAAAGQGFERPQSPTAPPTSAAAGQGFERPQSPTAPPTSAAAGQGFERPQSPTAPPTSAAAGQGFERPQSPTAPPTSAAAGQGFERPQSPTAPPTSAAAGQGFERPQSPTAPPTSAAAGQGFERPQSPRRPYLPLGSPAPLTHWRIQFHWRPAPSRPPQHLHLRTPSPAALALHTPQPHGPADERCCRTGLREAAEPAPPVPATRFACAADALAYPVSLAAGAFPPSSTPAPAHPITCGSGAAHAPAPRPRRRALLQYRASRGRRGVEAGGGGEAGGGKAALPAPPVPATRFACAADALAYPVSLAAGAFPPSSTPAPAHPITCGSGAAHAPAPRPRRRALLQYRASRGRRGSPAPLTHWRIQFHWRPAPSRPPQHLHLRTPSPAALALHTPQPHGPADERCCSTGLREAAEPAPPVPATRFACAADALAYPVSLAAGAFPPSSTPAPAHPITCGSGAAHAPAPRPRRRALLQDRASRGRRGSPAPLTHWRIQFHWRPAPSRPPQHLHLRTPSPAALALHTPQPHGPADERCCRTGLREAAEPAPPVPATRFACAADALAYPVSLAAGAFPPSSTPAPAHPITCGSGAAHAPAPRPRRRALLQDRASRGRRGLRIRWSVHVSWPQRLHHPTFSPRRPYLPLGSPAPLTHWRIQFHWRPAPSRPPQHLHLRTPSPAALALRRAAARRRGHAGGAACPACRASRRSSLA</sequence>
<organism evidence="2 3">
    <name type="scientific">Chlamydomonas reinhardtii</name>
    <name type="common">Chlamydomonas smithii</name>
    <dbReference type="NCBI Taxonomy" id="3055"/>
    <lineage>
        <taxon>Eukaryota</taxon>
        <taxon>Viridiplantae</taxon>
        <taxon>Chlorophyta</taxon>
        <taxon>core chlorophytes</taxon>
        <taxon>Chlorophyceae</taxon>
        <taxon>CS clade</taxon>
        <taxon>Chlamydomonadales</taxon>
        <taxon>Chlamydomonadaceae</taxon>
        <taxon>Chlamydomonas</taxon>
    </lineage>
</organism>
<dbReference type="AlphaFoldDB" id="A0A2K3E480"/>
<feature type="region of interest" description="Disordered" evidence="1">
    <location>
        <begin position="495"/>
        <end position="520"/>
    </location>
</feature>